<protein>
    <submittedName>
        <fullName evidence="1">Uncharacterized protein</fullName>
    </submittedName>
</protein>
<organism evidence="1">
    <name type="scientific">uncultured bacterium 1i11</name>
    <dbReference type="NCBI Taxonomy" id="1701354"/>
    <lineage>
        <taxon>Bacteria</taxon>
        <taxon>environmental samples</taxon>
    </lineage>
</organism>
<reference evidence="1" key="1">
    <citation type="journal article" date="2015" name="Proc. Natl. Acad. Sci. U.S.A.">
        <title>Functional metagenomic discovery of bacterial effectors in the human microbiome and isolation of commendamide, a GPCR G2A/132 agonist.</title>
        <authorList>
            <person name="Cohen L.J."/>
            <person name="Kang H.S."/>
            <person name="Chu J."/>
            <person name="Huang Y.H."/>
            <person name="Gordon E.A."/>
            <person name="Reddy B.V."/>
            <person name="Ternei M.A."/>
            <person name="Craig J.W."/>
            <person name="Brady S.F."/>
        </authorList>
    </citation>
    <scope>NUCLEOTIDE SEQUENCE</scope>
</reference>
<sequence length="178" mass="20902">MKLKFKLPFPCEGRRHTKKQAPAVRKLPGLRYLLKTDDNHHLYYPSYKKIHHEKKQKLSKEAQEIAELYTRLEILKSKQIEGVKTTRYTTDAIRACQGRIRKLLQKVGGIEEIQIKVDDARTLAEYFSGIRYLPEFEKNTEKAAGLFKAMQVIFNFSVVVKTLATYYYSKEKRERTNS</sequence>
<accession>A0A0M4BW98</accession>
<dbReference type="EMBL" id="KT336241">
    <property type="protein sequence ID" value="ALB75645.1"/>
    <property type="molecule type" value="Genomic_DNA"/>
</dbReference>
<proteinExistence type="predicted"/>
<name>A0A0M4BW98_9BACT</name>
<evidence type="ECO:0000313" key="1">
    <source>
        <dbReference type="EMBL" id="ALB75645.1"/>
    </source>
</evidence>
<dbReference type="AlphaFoldDB" id="A0A0M4BW98"/>